<feature type="compositionally biased region" description="Basic and acidic residues" evidence="1">
    <location>
        <begin position="388"/>
        <end position="404"/>
    </location>
</feature>
<dbReference type="PRINTS" id="PR01438">
    <property type="entry name" value="UNVRSLSTRESS"/>
</dbReference>
<evidence type="ECO:0000313" key="3">
    <source>
        <dbReference type="EMBL" id="CAP98637.1"/>
    </source>
</evidence>
<evidence type="ECO:0000256" key="1">
    <source>
        <dbReference type="SAM" id="MobiDB-lite"/>
    </source>
</evidence>
<protein>
    <submittedName>
        <fullName evidence="3">Pc22g13490 protein</fullName>
    </submittedName>
</protein>
<organism evidence="3 4">
    <name type="scientific">Penicillium rubens (strain ATCC 28089 / DSM 1075 / NRRL 1951 / Wisconsin 54-1255)</name>
    <name type="common">Penicillium chrysogenum</name>
    <dbReference type="NCBI Taxonomy" id="500485"/>
    <lineage>
        <taxon>Eukaryota</taxon>
        <taxon>Fungi</taxon>
        <taxon>Dikarya</taxon>
        <taxon>Ascomycota</taxon>
        <taxon>Pezizomycotina</taxon>
        <taxon>Eurotiomycetes</taxon>
        <taxon>Eurotiomycetidae</taxon>
        <taxon>Eurotiales</taxon>
        <taxon>Aspergillaceae</taxon>
        <taxon>Penicillium</taxon>
        <taxon>Penicillium chrysogenum species complex</taxon>
    </lineage>
</organism>
<keyword evidence="4" id="KW-1185">Reference proteome</keyword>
<dbReference type="AlphaFoldDB" id="B6HT77"/>
<accession>B6HT77</accession>
<dbReference type="SUPFAM" id="SSF52402">
    <property type="entry name" value="Adenine nucleotide alpha hydrolases-like"/>
    <property type="match status" value="1"/>
</dbReference>
<dbReference type="InterPro" id="IPR006016">
    <property type="entry name" value="UspA"/>
</dbReference>
<sequence length="728" mass="79058">MGNTWLRYYAQPHQSAVSIPQQLKDYSEESAESETVEGPNRGKTAFSRVRQRLRDDLGRLVHVLAPPLRSRRLSSSPQPGGGVVMSYHTGRTSPTELKSLDGRSTISITDKPSLSRALQNLQIGQQSKSASGTTYSPRAGGIRSPEPLVSSPLRISSSDMASAPSSPERHTADREAFPRRSSDQVVDTVSSAAGRLTVDNDAVASTSLEQPHAKKRFLQARDRSQSRKGVAAIMSGRLFPRSFSRGRDRDSSRGSSQRGSSLDSRSASSPERGRPSSSDSHSVHVETLTPAPITSGKGKSLNMHDAFNKSDEALAKPHGSLPDYIKPTAVEEGGERLAKDVFDRDKNMIESSEDEANDTSSDEDSTLEGVRGRKKKKDSDITSITPSDFEKSKDDNFKQAEEQKAPNVPSGRQEKKPRKSALKAVVHPQTSFDIPTPRVQSVAGTPYGSEDEAEIGDIHRAQKLSISMSAIDNGVHNRSIRTIVRGNFSSPQDQGDGIRRRRRKYLIATDLSEESVYALEWTIGTVLRDGDTIFAIYAMHEDSTTASGVQVGEGAKVMKDATAVVGTQTKEANQNYGSRTILGRLGPGTASKTHSADSRASSIAEAERVRAVETVSQTCVKLLRKTVLQVRIAVEVIHCKNPKSMITEAIDELEPTLVIVGARGQSALKGVLLGSFSNYLLSSSSVPVMVARRKLKRHTWKDKLKGTANVRLSNNLVTPKSLAQAKVD</sequence>
<feature type="compositionally biased region" description="Basic and acidic residues" evidence="1">
    <location>
        <begin position="333"/>
        <end position="348"/>
    </location>
</feature>
<feature type="region of interest" description="Disordered" evidence="1">
    <location>
        <begin position="122"/>
        <end position="453"/>
    </location>
</feature>
<name>B6HT77_PENRW</name>
<feature type="compositionally biased region" description="Basic and acidic residues" evidence="1">
    <location>
        <begin position="306"/>
        <end position="315"/>
    </location>
</feature>
<dbReference type="PANTHER" id="PTHR46100">
    <property type="entry name" value="IMP2'P"/>
    <property type="match status" value="1"/>
</dbReference>
<dbReference type="Proteomes" id="UP000000724">
    <property type="component" value="Contig Pc00c22"/>
</dbReference>
<dbReference type="EMBL" id="AM920437">
    <property type="protein sequence ID" value="CAP98637.1"/>
    <property type="molecule type" value="Genomic_DNA"/>
</dbReference>
<feature type="domain" description="UspA" evidence="2">
    <location>
        <begin position="503"/>
        <end position="692"/>
    </location>
</feature>
<evidence type="ECO:0000313" key="4">
    <source>
        <dbReference type="Proteomes" id="UP000000724"/>
    </source>
</evidence>
<dbReference type="BioCyc" id="PCHR:PC22G13490-MONOMER"/>
<feature type="compositionally biased region" description="Low complexity" evidence="1">
    <location>
        <begin position="253"/>
        <end position="269"/>
    </location>
</feature>
<feature type="compositionally biased region" description="Basic and acidic residues" evidence="1">
    <location>
        <begin position="167"/>
        <end position="182"/>
    </location>
</feature>
<feature type="compositionally biased region" description="Polar residues" evidence="1">
    <location>
        <begin position="89"/>
        <end position="107"/>
    </location>
</feature>
<dbReference type="eggNOG" id="ENOG502QRPI">
    <property type="taxonomic scope" value="Eukaryota"/>
</dbReference>
<feature type="region of interest" description="Disordered" evidence="1">
    <location>
        <begin position="70"/>
        <end position="107"/>
    </location>
</feature>
<dbReference type="OrthoDB" id="992776at2759"/>
<feature type="compositionally biased region" description="Polar residues" evidence="1">
    <location>
        <begin position="428"/>
        <end position="443"/>
    </location>
</feature>
<dbReference type="InterPro" id="IPR014729">
    <property type="entry name" value="Rossmann-like_a/b/a_fold"/>
</dbReference>
<dbReference type="STRING" id="500485.B6HT77"/>
<dbReference type="InterPro" id="IPR006015">
    <property type="entry name" value="Universal_stress_UspA"/>
</dbReference>
<dbReference type="OMA" id="CKNPRHL"/>
<dbReference type="PANTHER" id="PTHR46100:SF4">
    <property type="entry name" value="USPA DOMAIN-CONTAINING PROTEIN"/>
    <property type="match status" value="1"/>
</dbReference>
<dbReference type="CDD" id="cd23659">
    <property type="entry name" value="USP_At3g01520-like"/>
    <property type="match status" value="1"/>
</dbReference>
<dbReference type="Pfam" id="PF00582">
    <property type="entry name" value="Usp"/>
    <property type="match status" value="1"/>
</dbReference>
<dbReference type="Gene3D" id="3.40.50.620">
    <property type="entry name" value="HUPs"/>
    <property type="match status" value="1"/>
</dbReference>
<feature type="compositionally biased region" description="Polar residues" evidence="1">
    <location>
        <begin position="122"/>
        <end position="136"/>
    </location>
</feature>
<feature type="compositionally biased region" description="Acidic residues" evidence="1">
    <location>
        <begin position="351"/>
        <end position="366"/>
    </location>
</feature>
<evidence type="ECO:0000259" key="2">
    <source>
        <dbReference type="Pfam" id="PF00582"/>
    </source>
</evidence>
<dbReference type="HOGENOM" id="CLU_015980_0_0_1"/>
<reference evidence="3 4" key="1">
    <citation type="journal article" date="2008" name="Nat. Biotechnol.">
        <title>Genome sequencing and analysis of the filamentous fungus Penicillium chrysogenum.</title>
        <authorList>
            <person name="van den Berg M.A."/>
            <person name="Albang R."/>
            <person name="Albermann K."/>
            <person name="Badger J.H."/>
            <person name="Daran J.-M."/>
            <person name="Driessen A.J.M."/>
            <person name="Garcia-Estrada C."/>
            <person name="Fedorova N.D."/>
            <person name="Harris D.M."/>
            <person name="Heijne W.H.M."/>
            <person name="Joardar V.S."/>
            <person name="Kiel J.A.K.W."/>
            <person name="Kovalchuk A."/>
            <person name="Martin J.F."/>
            <person name="Nierman W.C."/>
            <person name="Nijland J.G."/>
            <person name="Pronk J.T."/>
            <person name="Roubos J.A."/>
            <person name="van der Klei I.J."/>
            <person name="van Peij N.N.M.E."/>
            <person name="Veenhuis M."/>
            <person name="von Doehren H."/>
            <person name="Wagner C."/>
            <person name="Wortman J.R."/>
            <person name="Bovenberg R.A.L."/>
        </authorList>
    </citation>
    <scope>NUCLEOTIDE SEQUENCE [LARGE SCALE GENOMIC DNA]</scope>
    <source>
        <strain evidence="4">ATCC 28089 / DSM 1075 / NRRL 1951 / Wisconsin 54-1255</strain>
    </source>
</reference>
<gene>
    <name evidence="3" type="ORF">Pc22g13490</name>
    <name evidence="3" type="ORF">PCH_Pc22g13490</name>
</gene>
<proteinExistence type="predicted"/>
<dbReference type="VEuPathDB" id="FungiDB:PCH_Pc22g13490"/>
<feature type="compositionally biased region" description="Low complexity" evidence="1">
    <location>
        <begin position="156"/>
        <end position="166"/>
    </location>
</feature>